<reference evidence="2 3" key="1">
    <citation type="submission" date="2019-06" db="EMBL/GenBank/DDBJ databases">
        <title>Sequencing the genomes of 1000 actinobacteria strains.</title>
        <authorList>
            <person name="Klenk H.-P."/>
        </authorList>
    </citation>
    <scope>NUCLEOTIDE SEQUENCE [LARGE SCALE GENOMIC DNA]</scope>
    <source>
        <strain evidence="2 3">DSM 41649</strain>
    </source>
</reference>
<comment type="caution">
    <text evidence="2">The sequence shown here is derived from an EMBL/GenBank/DDBJ whole genome shotgun (WGS) entry which is preliminary data.</text>
</comment>
<gene>
    <name evidence="2" type="ORF">FB465_1429</name>
</gene>
<keyword evidence="3" id="KW-1185">Reference proteome</keyword>
<evidence type="ECO:0000313" key="2">
    <source>
        <dbReference type="EMBL" id="TWE16447.1"/>
    </source>
</evidence>
<evidence type="ECO:0000313" key="3">
    <source>
        <dbReference type="Proteomes" id="UP000318416"/>
    </source>
</evidence>
<sequence length="147" mass="15965">MTAEQFPELPIAEFAFPGPGRDRLVAAILDGSKTSTTGLFAEYEKLGEPLPAVGSRQVLVDSRKRGVGVIEWTGVRVVPLAEVGLQHALDEGEGFATVAEWRASHEGFWQSADMREVLGDPDFTVDDATPVVLARFRLLGSQEAERV</sequence>
<dbReference type="InterPro" id="IPR009326">
    <property type="entry name" value="DUF984"/>
</dbReference>
<organism evidence="2 3">
    <name type="scientific">Kitasatospora atroaurantiaca</name>
    <dbReference type="NCBI Taxonomy" id="285545"/>
    <lineage>
        <taxon>Bacteria</taxon>
        <taxon>Bacillati</taxon>
        <taxon>Actinomycetota</taxon>
        <taxon>Actinomycetes</taxon>
        <taxon>Kitasatosporales</taxon>
        <taxon>Streptomycetaceae</taxon>
        <taxon>Kitasatospora</taxon>
    </lineage>
</organism>
<dbReference type="Proteomes" id="UP000318416">
    <property type="component" value="Unassembled WGS sequence"/>
</dbReference>
<dbReference type="InterPro" id="IPR007374">
    <property type="entry name" value="ASCH_domain"/>
</dbReference>
<dbReference type="Pfam" id="PF04266">
    <property type="entry name" value="ASCH"/>
    <property type="match status" value="1"/>
</dbReference>
<dbReference type="SMART" id="SM01022">
    <property type="entry name" value="ASCH"/>
    <property type="match status" value="1"/>
</dbReference>
<dbReference type="SUPFAM" id="SSF88697">
    <property type="entry name" value="PUA domain-like"/>
    <property type="match status" value="1"/>
</dbReference>
<dbReference type="PANTHER" id="PTHR39203">
    <property type="entry name" value="CYTOPLASMIC PROTEIN-RELATED"/>
    <property type="match status" value="1"/>
</dbReference>
<name>A0A561ELF3_9ACTN</name>
<dbReference type="InterPro" id="IPR015947">
    <property type="entry name" value="PUA-like_sf"/>
</dbReference>
<proteinExistence type="predicted"/>
<evidence type="ECO:0000259" key="1">
    <source>
        <dbReference type="SMART" id="SM01022"/>
    </source>
</evidence>
<dbReference type="PANTHER" id="PTHR39203:SF1">
    <property type="entry name" value="CYTOPLASMIC PROTEIN"/>
    <property type="match status" value="1"/>
</dbReference>
<dbReference type="EMBL" id="VIVR01000001">
    <property type="protein sequence ID" value="TWE16447.1"/>
    <property type="molecule type" value="Genomic_DNA"/>
</dbReference>
<dbReference type="RefSeq" id="WP_145788575.1">
    <property type="nucleotide sequence ID" value="NZ_BAAABR010000002.1"/>
</dbReference>
<dbReference type="Gene3D" id="3.10.400.10">
    <property type="entry name" value="Sulfate adenylyltransferase"/>
    <property type="match status" value="1"/>
</dbReference>
<dbReference type="AlphaFoldDB" id="A0A561ELF3"/>
<accession>A0A561ELF3</accession>
<dbReference type="PIRSF" id="PIRSF021320">
    <property type="entry name" value="DUF984"/>
    <property type="match status" value="1"/>
</dbReference>
<protein>
    <submittedName>
        <fullName evidence="2">Uncharacterized protein YhfF</fullName>
    </submittedName>
</protein>
<feature type="domain" description="ASCH" evidence="1">
    <location>
        <begin position="14"/>
        <end position="140"/>
    </location>
</feature>
<dbReference type="OrthoDB" id="9807542at2"/>